<dbReference type="AlphaFoldDB" id="A0A0S1SHY5"/>
<feature type="compositionally biased region" description="Pro residues" evidence="1">
    <location>
        <begin position="145"/>
        <end position="162"/>
    </location>
</feature>
<evidence type="ECO:0000259" key="3">
    <source>
        <dbReference type="Pfam" id="PF13200"/>
    </source>
</evidence>
<proteinExistence type="predicted"/>
<dbReference type="InterPro" id="IPR017853">
    <property type="entry name" value="GH"/>
</dbReference>
<accession>A0A0S1SQV5</accession>
<accession>A0A0S1SV33</accession>
<accession>A0A0S1SS50</accession>
<dbReference type="InterPro" id="IPR052177">
    <property type="entry name" value="Divisome_Glycosyl_Hydrolase"/>
</dbReference>
<dbReference type="KEGG" id="prf:PeribacterA2_0686"/>
<gene>
    <name evidence="4" type="ORF">PeribacterD1_0687</name>
</gene>
<reference evidence="5" key="1">
    <citation type="submission" date="2015-10" db="EMBL/GenBank/DDBJ databases">
        <title>Analysis of five complete genome sequences for members of the class Peribacteria in the recently recognized Peregrinibacteria bacterial phylum.</title>
        <authorList>
            <person name="Anantharaman K."/>
            <person name="Brown C.T."/>
            <person name="Burstein D."/>
            <person name="Castelle C.J."/>
            <person name="Probst A.J."/>
            <person name="Thomas B.C."/>
            <person name="Williams K.H."/>
            <person name="Banfield J.F."/>
        </authorList>
    </citation>
    <scope>NUCLEOTIDE SEQUENCE [LARGE SCALE GENOMIC DNA]</scope>
</reference>
<dbReference type="PANTHER" id="PTHR43405:SF1">
    <property type="entry name" value="GLYCOSYL HYDROLASE DIGH"/>
    <property type="match status" value="1"/>
</dbReference>
<dbReference type="STRING" id="1735162.PeribacterB2_0687"/>
<dbReference type="Pfam" id="PF13200">
    <property type="entry name" value="DUF4015"/>
    <property type="match status" value="1"/>
</dbReference>
<reference evidence="4 5" key="2">
    <citation type="journal article" date="2016" name="PeerJ">
        <title>Analysis of five complete genome sequences for members of the class Peribacteria in the recently recognized Peregrinibacteria bacterial phylum.</title>
        <authorList>
            <person name="Anantharaman K."/>
            <person name="Brown C.T."/>
            <person name="Burstein D."/>
            <person name="Castelle C.J."/>
            <person name="Probst A.J."/>
            <person name="Thomas B.C."/>
            <person name="Williams K.H."/>
            <person name="Banfield J.F."/>
        </authorList>
    </citation>
    <scope>NUCLEOTIDE SEQUENCE [LARGE SCALE GENOMIC DNA]</scope>
    <source>
        <strain evidence="4">RIFOXYD1_FULL_PER-ii_59_16</strain>
    </source>
</reference>
<protein>
    <recommendedName>
        <fullName evidence="3">DUF4015 domain-containing protein</fullName>
    </recommendedName>
</protein>
<dbReference type="SUPFAM" id="SSF51445">
    <property type="entry name" value="(Trans)glycosidases"/>
    <property type="match status" value="1"/>
</dbReference>
<dbReference type="Proteomes" id="UP000069135">
    <property type="component" value="Chromosome"/>
</dbReference>
<dbReference type="EMBL" id="CP013065">
    <property type="protein sequence ID" value="ALM13361.1"/>
    <property type="molecule type" value="Genomic_DNA"/>
</dbReference>
<dbReference type="PANTHER" id="PTHR43405">
    <property type="entry name" value="GLYCOSYL HYDROLASE DIGH"/>
    <property type="match status" value="1"/>
</dbReference>
<feature type="transmembrane region" description="Helical" evidence="2">
    <location>
        <begin position="41"/>
        <end position="61"/>
    </location>
</feature>
<accession>A0A0S1SHY5</accession>
<evidence type="ECO:0000313" key="5">
    <source>
        <dbReference type="Proteomes" id="UP000069135"/>
    </source>
</evidence>
<feature type="domain" description="DUF4015" evidence="3">
    <location>
        <begin position="196"/>
        <end position="495"/>
    </location>
</feature>
<keyword evidence="2" id="KW-1133">Transmembrane helix</keyword>
<keyword evidence="2" id="KW-0812">Transmembrane</keyword>
<accession>A0A0S1SMM6</accession>
<sequence length="514" mass="56433">MPDESTSHAACLSELQNSTHDAAEHALSPSPGRFPGGPGTLALFGLMGFLMFGLGASVALFQHDVALPVFARQIPENFDRTPFRPRHIESTVEQREIRLHSAPEQEAPPEPIPAEIPSSASSSSDESVPEEAPLLPAPEVIPFEAVPPPPTEEPLELPPPPAPEEEIPPAVEDIVPPQEPAAPIPSLPPLPPQEIGVFFTQSSVKNEKYFLQTLDRLSALTGSALIFNVKAGTVHFHAAAPMANELDLVVPSYDLPEVIRLAHERGVTTIARFVALKDPNLAQSLPDTQMHNPKTGRSVGNVWVDPSNEQVLMHNEQILRDVVAAGIDEINLDYIRYPTEYAQTSVGLKGSEKADRIEAFLLMARRVIDESGGHTKLGISTYAILGWNFPVNFEPLGQDIARFAPLVDVISPMAYPATFAAGSYYNPAKHPRSRMYYLVYRTLTGYRELLGDQAYKLRPWIQGYGITQKNLRDQIDAVFDSGSCGFTIWNASNEYGTFMKMLPEVQRPDHCVQA</sequence>
<evidence type="ECO:0000256" key="1">
    <source>
        <dbReference type="SAM" id="MobiDB-lite"/>
    </source>
</evidence>
<dbReference type="InterPro" id="IPR025275">
    <property type="entry name" value="DUF4015"/>
</dbReference>
<feature type="region of interest" description="Disordered" evidence="1">
    <location>
        <begin position="100"/>
        <end position="168"/>
    </location>
</feature>
<feature type="compositionally biased region" description="Low complexity" evidence="1">
    <location>
        <begin position="115"/>
        <end position="144"/>
    </location>
</feature>
<evidence type="ECO:0000256" key="2">
    <source>
        <dbReference type="SAM" id="Phobius"/>
    </source>
</evidence>
<name>A0A0S1SHY5_9BACT</name>
<evidence type="ECO:0000313" key="4">
    <source>
        <dbReference type="EMBL" id="ALM13361.1"/>
    </source>
</evidence>
<keyword evidence="2" id="KW-0472">Membrane</keyword>
<organism evidence="4 5">
    <name type="scientific">Candidatus Peribacter riflensis</name>
    <dbReference type="NCBI Taxonomy" id="1735162"/>
    <lineage>
        <taxon>Bacteria</taxon>
        <taxon>Candidatus Peregrinibacteriota</taxon>
        <taxon>Candidatus Peribacteria</taxon>
        <taxon>Candidatus Peribacterales</taxon>
        <taxon>Candidatus Peribacteraceae</taxon>
        <taxon>Candidatus Peribacter</taxon>
    </lineage>
</organism>
<dbReference type="Gene3D" id="3.20.20.80">
    <property type="entry name" value="Glycosidases"/>
    <property type="match status" value="1"/>
</dbReference>